<gene>
    <name evidence="3" type="ORF">G5714_021431</name>
</gene>
<proteinExistence type="predicted"/>
<evidence type="ECO:0000259" key="2">
    <source>
        <dbReference type="SMART" id="SM00409"/>
    </source>
</evidence>
<dbReference type="InterPro" id="IPR013106">
    <property type="entry name" value="Ig_V-set"/>
</dbReference>
<protein>
    <recommendedName>
        <fullName evidence="2">Immunoglobulin domain-containing protein</fullName>
    </recommendedName>
</protein>
<dbReference type="OrthoDB" id="8814784at2759"/>
<keyword evidence="1" id="KW-1133">Transmembrane helix</keyword>
<organism evidence="3 4">
    <name type="scientific">Onychostoma macrolepis</name>
    <dbReference type="NCBI Taxonomy" id="369639"/>
    <lineage>
        <taxon>Eukaryota</taxon>
        <taxon>Metazoa</taxon>
        <taxon>Chordata</taxon>
        <taxon>Craniata</taxon>
        <taxon>Vertebrata</taxon>
        <taxon>Euteleostomi</taxon>
        <taxon>Actinopterygii</taxon>
        <taxon>Neopterygii</taxon>
        <taxon>Teleostei</taxon>
        <taxon>Ostariophysi</taxon>
        <taxon>Cypriniformes</taxon>
        <taxon>Cyprinidae</taxon>
        <taxon>Acrossocheilinae</taxon>
        <taxon>Onychostoma</taxon>
    </lineage>
</organism>
<dbReference type="PANTHER" id="PTHR21063">
    <property type="entry name" value="LFA-3"/>
    <property type="match status" value="1"/>
</dbReference>
<dbReference type="SMART" id="SM00409">
    <property type="entry name" value="IG"/>
    <property type="match status" value="4"/>
</dbReference>
<dbReference type="InterPro" id="IPR013783">
    <property type="entry name" value="Ig-like_fold"/>
</dbReference>
<keyword evidence="4" id="KW-1185">Reference proteome</keyword>
<feature type="domain" description="Immunoglobulin" evidence="2">
    <location>
        <begin position="19"/>
        <end position="121"/>
    </location>
</feature>
<dbReference type="AlphaFoldDB" id="A0A7J6BSF0"/>
<dbReference type="Gene3D" id="2.60.40.10">
    <property type="entry name" value="Immunoglobulins"/>
    <property type="match status" value="4"/>
</dbReference>
<evidence type="ECO:0000313" key="3">
    <source>
        <dbReference type="EMBL" id="KAF4097423.1"/>
    </source>
</evidence>
<comment type="caution">
    <text evidence="3">The sequence shown here is derived from an EMBL/GenBank/DDBJ whole genome shotgun (WGS) entry which is preliminary data.</text>
</comment>
<feature type="domain" description="Immunoglobulin" evidence="2">
    <location>
        <begin position="378"/>
        <end position="473"/>
    </location>
</feature>
<dbReference type="Pfam" id="PF07686">
    <property type="entry name" value="V-set"/>
    <property type="match status" value="3"/>
</dbReference>
<dbReference type="InterPro" id="IPR036179">
    <property type="entry name" value="Ig-like_dom_sf"/>
</dbReference>
<dbReference type="Proteomes" id="UP000579812">
    <property type="component" value="Unassembled WGS sequence"/>
</dbReference>
<dbReference type="PANTHER" id="PTHR21063:SF4">
    <property type="entry name" value="CD48 ANTIGEN-RELATED"/>
    <property type="match status" value="1"/>
</dbReference>
<accession>A0A7J6BSF0</accession>
<feature type="domain" description="Immunoglobulin" evidence="2">
    <location>
        <begin position="275"/>
        <end position="377"/>
    </location>
</feature>
<dbReference type="EMBL" id="JAAMOB010000022">
    <property type="protein sequence ID" value="KAF4097423.1"/>
    <property type="molecule type" value="Genomic_DNA"/>
</dbReference>
<feature type="transmembrane region" description="Helical" evidence="1">
    <location>
        <begin position="238"/>
        <end position="261"/>
    </location>
</feature>
<dbReference type="InterPro" id="IPR003599">
    <property type="entry name" value="Ig_sub"/>
</dbReference>
<reference evidence="3 4" key="1">
    <citation type="submission" date="2020-04" db="EMBL/GenBank/DDBJ databases">
        <title>Chromosome-level genome assembly of a cyprinid fish Onychostoma macrolepis by integration of Nanopore Sequencing, Bionano and Hi-C technology.</title>
        <authorList>
            <person name="Wang D."/>
        </authorList>
    </citation>
    <scope>NUCLEOTIDE SEQUENCE [LARGE SCALE GENOMIC DNA]</scope>
    <source>
        <strain evidence="3">SWU-2019</strain>
        <tissue evidence="3">Muscle</tissue>
    </source>
</reference>
<keyword evidence="1" id="KW-0472">Membrane</keyword>
<dbReference type="SUPFAM" id="SSF48726">
    <property type="entry name" value="Immunoglobulin"/>
    <property type="match status" value="4"/>
</dbReference>
<sequence>MLFIFLLVMHGVSGAEKDETSVSVTEGDAVTLQTGLSKVLNDDTILWMFGPKDSLICQIRRKDELTPIFFTDDVGFRGRLLVDQNTGSLTIRNTRKRHSGQYKLTISSEKTTTKIFNVTVFVVVGETDGMKSVSLSVLLGDHVTLPAHSEAHKDALMLWRFGDKGILLAKIDIETNETSLNDADEGFRDRLQVDQTGSLTIKNTRTTDSGLYELQIKGSEGSQRFLVSVSDPGLSSGGIAGIVGVVALVVMLLTGTFVTYYHRRISHLKKQIVEEKKETVTEGESVTLHAGLTETQGDITIQWCYESEDNLIAEISNGHRRTLPGADGRFRSKLKLDEKTGDLNISNIRTIHSGLYKLKISSSTIGTKYKRFIVSVNVKSVPATAGGSVILQTNAEIQSGDLILWTFGAENLLVKVNLGMTSISERFRNRLELDDQTGSLTIRDITDTDSGHFKLQIINREQTTFRRFNVTVSDRDGNQVNESVTEVMPLLSENVPNGTNEQEETSSL</sequence>
<keyword evidence="1" id="KW-0812">Transmembrane</keyword>
<name>A0A7J6BSF0_9TELE</name>
<feature type="domain" description="Immunoglobulin" evidence="2">
    <location>
        <begin position="132"/>
        <end position="230"/>
    </location>
</feature>
<evidence type="ECO:0000313" key="4">
    <source>
        <dbReference type="Proteomes" id="UP000579812"/>
    </source>
</evidence>
<evidence type="ECO:0000256" key="1">
    <source>
        <dbReference type="SAM" id="Phobius"/>
    </source>
</evidence>